<dbReference type="PANTHER" id="PTHR37304">
    <property type="entry name" value="MEMBRANE PROTEIN-RELATED"/>
    <property type="match status" value="1"/>
</dbReference>
<dbReference type="STRING" id="349102.Rsph17025_0607"/>
<feature type="transmembrane region" description="Helical" evidence="1">
    <location>
        <begin position="40"/>
        <end position="61"/>
    </location>
</feature>
<dbReference type="EMBL" id="CP000661">
    <property type="protein sequence ID" value="ABP69513.1"/>
    <property type="molecule type" value="Genomic_DNA"/>
</dbReference>
<name>A4WQ49_CERS5</name>
<dbReference type="PANTHER" id="PTHR37304:SF1">
    <property type="entry name" value="MEMBRANE PROTEIN"/>
    <property type="match status" value="1"/>
</dbReference>
<accession>A4WQ49</accession>
<gene>
    <name evidence="2" type="ordered locus">Rsph17025_0607</name>
</gene>
<dbReference type="KEGG" id="rsq:Rsph17025_0607"/>
<dbReference type="Pfam" id="PF04070">
    <property type="entry name" value="DUF378"/>
    <property type="match status" value="1"/>
</dbReference>
<dbReference type="HOGENOM" id="CLU_179993_2_0_5"/>
<reference evidence="2" key="1">
    <citation type="submission" date="2007-04" db="EMBL/GenBank/DDBJ databases">
        <title>Complete sequence of chromosome of Rhodobacter sphaeroides ATCC 17025.</title>
        <authorList>
            <consortium name="US DOE Joint Genome Institute"/>
            <person name="Copeland A."/>
            <person name="Lucas S."/>
            <person name="Lapidus A."/>
            <person name="Barry K."/>
            <person name="Detter J.C."/>
            <person name="Glavina del Rio T."/>
            <person name="Hammon N."/>
            <person name="Israni S."/>
            <person name="Dalin E."/>
            <person name="Tice H."/>
            <person name="Pitluck S."/>
            <person name="Chertkov O."/>
            <person name="Brettin T."/>
            <person name="Bruce D."/>
            <person name="Han C."/>
            <person name="Schmutz J."/>
            <person name="Larimer F."/>
            <person name="Land M."/>
            <person name="Hauser L."/>
            <person name="Kyrpides N."/>
            <person name="Kim E."/>
            <person name="Richardson P."/>
            <person name="Mackenzie C."/>
            <person name="Choudhary M."/>
            <person name="Donohue T.J."/>
            <person name="Kaplan S."/>
        </authorList>
    </citation>
    <scope>NUCLEOTIDE SEQUENCE [LARGE SCALE GENOMIC DNA]</scope>
    <source>
        <strain evidence="2">ATCC 17025</strain>
    </source>
</reference>
<keyword evidence="1" id="KW-0812">Transmembrane</keyword>
<keyword evidence="1" id="KW-0472">Membrane</keyword>
<dbReference type="AlphaFoldDB" id="A4WQ49"/>
<dbReference type="BioCyc" id="RSPH349102:G1G8M-627-MONOMER"/>
<sequence length="83" mass="8919">MHGLNLVTLCLIIVGGLNWLLVGLFQFDLVAAIFGGQTAILARIVYILVGLSAIWQLMVFFKAAKSGEVAAERGTSHPRGPRP</sequence>
<protein>
    <recommendedName>
        <fullName evidence="3">DUF378 domain-containing protein</fullName>
    </recommendedName>
</protein>
<evidence type="ECO:0000256" key="1">
    <source>
        <dbReference type="SAM" id="Phobius"/>
    </source>
</evidence>
<evidence type="ECO:0008006" key="3">
    <source>
        <dbReference type="Google" id="ProtNLM"/>
    </source>
</evidence>
<keyword evidence="1" id="KW-1133">Transmembrane helix</keyword>
<organism evidence="2">
    <name type="scientific">Cereibacter sphaeroides (strain ATCC 17025 / ATH 2.4.3)</name>
    <name type="common">Rhodobacter sphaeroides</name>
    <dbReference type="NCBI Taxonomy" id="349102"/>
    <lineage>
        <taxon>Bacteria</taxon>
        <taxon>Pseudomonadati</taxon>
        <taxon>Pseudomonadota</taxon>
        <taxon>Alphaproteobacteria</taxon>
        <taxon>Rhodobacterales</taxon>
        <taxon>Paracoccaceae</taxon>
        <taxon>Cereibacter</taxon>
    </lineage>
</organism>
<feature type="transmembrane region" description="Helical" evidence="1">
    <location>
        <begin position="7"/>
        <end position="34"/>
    </location>
</feature>
<dbReference type="eggNOG" id="COG2155">
    <property type="taxonomic scope" value="Bacteria"/>
</dbReference>
<proteinExistence type="predicted"/>
<evidence type="ECO:0000313" key="2">
    <source>
        <dbReference type="EMBL" id="ABP69513.1"/>
    </source>
</evidence>
<dbReference type="InterPro" id="IPR007211">
    <property type="entry name" value="DUF378"/>
</dbReference>